<keyword evidence="4" id="KW-0813">Transport</keyword>
<keyword evidence="9" id="KW-0811">Translocation</keyword>
<dbReference type="Proteomes" id="UP000005953">
    <property type="component" value="Unassembled WGS sequence"/>
</dbReference>
<comment type="caution">
    <text evidence="12">The sequence shown here is derived from an EMBL/GenBank/DDBJ whole genome shotgun (WGS) entry which is preliminary data.</text>
</comment>
<evidence type="ECO:0000256" key="1">
    <source>
        <dbReference type="ARBA" id="ARBA00004162"/>
    </source>
</evidence>
<name>A4BG48_9GAMM</name>
<accession>A4BG48</accession>
<dbReference type="GO" id="GO:0015031">
    <property type="term" value="P:protein transport"/>
    <property type="evidence" value="ECO:0007669"/>
    <property type="project" value="UniProtKB-KW"/>
</dbReference>
<dbReference type="STRING" id="314283.MED297_04217"/>
<evidence type="ECO:0000313" key="13">
    <source>
        <dbReference type="Proteomes" id="UP000005953"/>
    </source>
</evidence>
<evidence type="ECO:0000256" key="10">
    <source>
        <dbReference type="ARBA" id="ARBA00023136"/>
    </source>
</evidence>
<organism evidence="12 13">
    <name type="scientific">Reinekea blandensis MED297</name>
    <dbReference type="NCBI Taxonomy" id="314283"/>
    <lineage>
        <taxon>Bacteria</taxon>
        <taxon>Pseudomonadati</taxon>
        <taxon>Pseudomonadota</taxon>
        <taxon>Gammaproteobacteria</taxon>
        <taxon>Oceanospirillales</taxon>
        <taxon>Saccharospirillaceae</taxon>
        <taxon>Reinekea</taxon>
    </lineage>
</organism>
<comment type="similarity">
    <text evidence="2">Belongs to the YajC family.</text>
</comment>
<evidence type="ECO:0000256" key="7">
    <source>
        <dbReference type="ARBA" id="ARBA00022927"/>
    </source>
</evidence>
<dbReference type="GO" id="GO:0005886">
    <property type="term" value="C:plasma membrane"/>
    <property type="evidence" value="ECO:0007669"/>
    <property type="project" value="UniProtKB-SubCell"/>
</dbReference>
<dbReference type="Pfam" id="PF02699">
    <property type="entry name" value="YajC"/>
    <property type="match status" value="1"/>
</dbReference>
<evidence type="ECO:0000256" key="8">
    <source>
        <dbReference type="ARBA" id="ARBA00022989"/>
    </source>
</evidence>
<evidence type="ECO:0000313" key="12">
    <source>
        <dbReference type="EMBL" id="EAR08843.1"/>
    </source>
</evidence>
<protein>
    <recommendedName>
        <fullName evidence="3">Sec translocon accessory complex subunit YajC</fullName>
    </recommendedName>
</protein>
<dbReference type="AlphaFoldDB" id="A4BG48"/>
<dbReference type="InterPro" id="IPR003849">
    <property type="entry name" value="Preprotein_translocase_YajC"/>
</dbReference>
<proteinExistence type="inferred from homology"/>
<reference evidence="12 13" key="1">
    <citation type="submission" date="2006-02" db="EMBL/GenBank/DDBJ databases">
        <authorList>
            <person name="Pinhassi J."/>
            <person name="Pedros-Alio C."/>
            <person name="Ferriera S."/>
            <person name="Johnson J."/>
            <person name="Kravitz S."/>
            <person name="Halpern A."/>
            <person name="Remington K."/>
            <person name="Beeson K."/>
            <person name="Tran B."/>
            <person name="Rogers Y.-H."/>
            <person name="Friedman R."/>
            <person name="Venter J.C."/>
        </authorList>
    </citation>
    <scope>NUCLEOTIDE SEQUENCE [LARGE SCALE GENOMIC DNA]</scope>
    <source>
        <strain evidence="12 13">MED297</strain>
    </source>
</reference>
<evidence type="ECO:0000256" key="4">
    <source>
        <dbReference type="ARBA" id="ARBA00022448"/>
    </source>
</evidence>
<gene>
    <name evidence="12" type="ORF">MED297_04217</name>
</gene>
<keyword evidence="8 11" id="KW-1133">Transmembrane helix</keyword>
<dbReference type="PANTHER" id="PTHR33909">
    <property type="entry name" value="SEC TRANSLOCON ACCESSORY COMPLEX SUBUNIT YAJC"/>
    <property type="match status" value="1"/>
</dbReference>
<feature type="transmembrane region" description="Helical" evidence="11">
    <location>
        <begin position="60"/>
        <end position="79"/>
    </location>
</feature>
<evidence type="ECO:0000256" key="9">
    <source>
        <dbReference type="ARBA" id="ARBA00023010"/>
    </source>
</evidence>
<dbReference type="SMART" id="SM01323">
    <property type="entry name" value="YajC"/>
    <property type="match status" value="1"/>
</dbReference>
<dbReference type="HOGENOM" id="CLU_1546371_0_0_6"/>
<keyword evidence="5" id="KW-1003">Cell membrane</keyword>
<keyword evidence="6 11" id="KW-0812">Transmembrane</keyword>
<dbReference type="PANTHER" id="PTHR33909:SF1">
    <property type="entry name" value="SEC TRANSLOCON ACCESSORY COMPLEX SUBUNIT YAJC"/>
    <property type="match status" value="1"/>
</dbReference>
<keyword evidence="10 11" id="KW-0472">Membrane</keyword>
<dbReference type="NCBIfam" id="TIGR00739">
    <property type="entry name" value="yajC"/>
    <property type="match status" value="1"/>
</dbReference>
<feature type="transmembrane region" description="Helical" evidence="11">
    <location>
        <begin position="85"/>
        <end position="103"/>
    </location>
</feature>
<comment type="subcellular location">
    <subcellularLocation>
        <location evidence="1">Cell membrane</location>
        <topology evidence="1">Single-pass membrane protein</topology>
    </subcellularLocation>
</comment>
<keyword evidence="7" id="KW-0653">Protein transport</keyword>
<dbReference type="EMBL" id="AAOE01000015">
    <property type="protein sequence ID" value="EAR08843.1"/>
    <property type="molecule type" value="Genomic_DNA"/>
</dbReference>
<keyword evidence="13" id="KW-1185">Reference proteome</keyword>
<evidence type="ECO:0000256" key="6">
    <source>
        <dbReference type="ARBA" id="ARBA00022692"/>
    </source>
</evidence>
<evidence type="ECO:0000256" key="11">
    <source>
        <dbReference type="SAM" id="Phobius"/>
    </source>
</evidence>
<dbReference type="PRINTS" id="PR01853">
    <property type="entry name" value="YAJCTRNLCASE"/>
</dbReference>
<evidence type="ECO:0000256" key="3">
    <source>
        <dbReference type="ARBA" id="ARBA00014962"/>
    </source>
</evidence>
<evidence type="ECO:0000256" key="5">
    <source>
        <dbReference type="ARBA" id="ARBA00022475"/>
    </source>
</evidence>
<sequence length="173" mass="19005">MSGHFYLPLRPKPASDGEFGFQRLIATGRISRQLNNNRPHCPPVPELIMKTLLELTMKKLIAAALALAPVVAMAAPAAQPQPSPWQLPIMLGIFFVIFWLMVWRPQSKRAKEHKNLLSALSNGDEVVTNAGIAGKVKKVTDDYVQVQVDDNVTLTFQKQAIAATLPKGTIKAI</sequence>
<evidence type="ECO:0000256" key="2">
    <source>
        <dbReference type="ARBA" id="ARBA00006742"/>
    </source>
</evidence>